<keyword evidence="1" id="KW-0812">Transmembrane</keyword>
<sequence length="99" mass="11143">MQLTENSTPFCGIRLFQHTQENSSLTHQSRVYDNCRERNTMRTSLIFYVLLSTVVVVGAVPVKRNNGKLWAGAAHQETSRDDADVILLSREAQPEILPA</sequence>
<name>A0AAD4QKV3_9AGAM</name>
<dbReference type="AlphaFoldDB" id="A0AAD4QKV3"/>
<accession>A0AAD4QKV3</accession>
<keyword evidence="3" id="KW-1185">Reference proteome</keyword>
<reference evidence="2" key="1">
    <citation type="journal article" date="2022" name="New Phytol.">
        <title>Evolutionary transition to the ectomycorrhizal habit in the genomes of a hyperdiverse lineage of mushroom-forming fungi.</title>
        <authorList>
            <person name="Looney B."/>
            <person name="Miyauchi S."/>
            <person name="Morin E."/>
            <person name="Drula E."/>
            <person name="Courty P.E."/>
            <person name="Kohler A."/>
            <person name="Kuo A."/>
            <person name="LaButti K."/>
            <person name="Pangilinan J."/>
            <person name="Lipzen A."/>
            <person name="Riley R."/>
            <person name="Andreopoulos W."/>
            <person name="He G."/>
            <person name="Johnson J."/>
            <person name="Nolan M."/>
            <person name="Tritt A."/>
            <person name="Barry K.W."/>
            <person name="Grigoriev I.V."/>
            <person name="Nagy L.G."/>
            <person name="Hibbett D."/>
            <person name="Henrissat B."/>
            <person name="Matheny P.B."/>
            <person name="Labbe J."/>
            <person name="Martin F.M."/>
        </authorList>
    </citation>
    <scope>NUCLEOTIDE SEQUENCE</scope>
    <source>
        <strain evidence="2">BPL690</strain>
    </source>
</reference>
<evidence type="ECO:0000313" key="2">
    <source>
        <dbReference type="EMBL" id="KAI0297891.1"/>
    </source>
</evidence>
<dbReference type="EMBL" id="WTXG01000032">
    <property type="protein sequence ID" value="KAI0297891.1"/>
    <property type="molecule type" value="Genomic_DNA"/>
</dbReference>
<protein>
    <submittedName>
        <fullName evidence="2">Uncharacterized protein</fullName>
    </submittedName>
</protein>
<keyword evidence="1" id="KW-0472">Membrane</keyword>
<evidence type="ECO:0000313" key="3">
    <source>
        <dbReference type="Proteomes" id="UP001203297"/>
    </source>
</evidence>
<dbReference type="Proteomes" id="UP001203297">
    <property type="component" value="Unassembled WGS sequence"/>
</dbReference>
<feature type="transmembrane region" description="Helical" evidence="1">
    <location>
        <begin position="45"/>
        <end position="62"/>
    </location>
</feature>
<organism evidence="2 3">
    <name type="scientific">Multifurca ochricompacta</name>
    <dbReference type="NCBI Taxonomy" id="376703"/>
    <lineage>
        <taxon>Eukaryota</taxon>
        <taxon>Fungi</taxon>
        <taxon>Dikarya</taxon>
        <taxon>Basidiomycota</taxon>
        <taxon>Agaricomycotina</taxon>
        <taxon>Agaricomycetes</taxon>
        <taxon>Russulales</taxon>
        <taxon>Russulaceae</taxon>
        <taxon>Multifurca</taxon>
    </lineage>
</organism>
<proteinExistence type="predicted"/>
<gene>
    <name evidence="2" type="ORF">B0F90DRAFT_1926745</name>
</gene>
<keyword evidence="1" id="KW-1133">Transmembrane helix</keyword>
<comment type="caution">
    <text evidence="2">The sequence shown here is derived from an EMBL/GenBank/DDBJ whole genome shotgun (WGS) entry which is preliminary data.</text>
</comment>
<evidence type="ECO:0000256" key="1">
    <source>
        <dbReference type="SAM" id="Phobius"/>
    </source>
</evidence>